<dbReference type="SUPFAM" id="SSF46785">
    <property type="entry name" value="Winged helix' DNA-binding domain"/>
    <property type="match status" value="1"/>
</dbReference>
<dbReference type="Proteomes" id="UP001371305">
    <property type="component" value="Unassembled WGS sequence"/>
</dbReference>
<dbReference type="Pfam" id="PF03466">
    <property type="entry name" value="LysR_substrate"/>
    <property type="match status" value="1"/>
</dbReference>
<comment type="caution">
    <text evidence="6">The sequence shown here is derived from an EMBL/GenBank/DDBJ whole genome shotgun (WGS) entry which is preliminary data.</text>
</comment>
<reference evidence="6 7" key="1">
    <citation type="submission" date="2024-04" db="EMBL/GenBank/DDBJ databases">
        <title>Luteolibacter sp. isolated from soil.</title>
        <authorList>
            <person name="An J."/>
        </authorList>
    </citation>
    <scope>NUCLEOTIDE SEQUENCE [LARGE SCALE GENOMIC DNA]</scope>
    <source>
        <strain evidence="6 7">Y139</strain>
    </source>
</reference>
<dbReference type="EMBL" id="JBBUKT010000004">
    <property type="protein sequence ID" value="MEK7951228.1"/>
    <property type="molecule type" value="Genomic_DNA"/>
</dbReference>
<dbReference type="SUPFAM" id="SSF53850">
    <property type="entry name" value="Periplasmic binding protein-like II"/>
    <property type="match status" value="1"/>
</dbReference>
<organism evidence="6 7">
    <name type="scientific">Luteolibacter soli</name>
    <dbReference type="NCBI Taxonomy" id="3135280"/>
    <lineage>
        <taxon>Bacteria</taxon>
        <taxon>Pseudomonadati</taxon>
        <taxon>Verrucomicrobiota</taxon>
        <taxon>Verrucomicrobiia</taxon>
        <taxon>Verrucomicrobiales</taxon>
        <taxon>Verrucomicrobiaceae</taxon>
        <taxon>Luteolibacter</taxon>
    </lineage>
</organism>
<keyword evidence="4" id="KW-0804">Transcription</keyword>
<gene>
    <name evidence="6" type="ORF">WKV53_11995</name>
</gene>
<dbReference type="PROSITE" id="PS50931">
    <property type="entry name" value="HTH_LYSR"/>
    <property type="match status" value="1"/>
</dbReference>
<sequence>MRELKSFILLAEQLHFGRASRLLNLSQPALTKQIHRMEDELGAPLFERGRHGTTLSSLGKQFLKEARGVVAGFDRLLDSAHASALGESGKLSLGFGFHTLELVPRVIVKLRETSPGIQISLRDMSTAEQTEALRKGELDLGFVRLPAPAEFKLLPVIKDRLTLVSSAAFPLPANATLANCRDLPFVSILEARSPGFYGHVLRLCSKHGFHPRVIQQVPEFTTALALVQAGLGVTVIPQSAGTSRFSGLREHPIRDKDATWTVAAAWRKGDTNPALAKFLAILKAEVKAT</sequence>
<comment type="similarity">
    <text evidence="1">Belongs to the LysR transcriptional regulatory family.</text>
</comment>
<dbReference type="InterPro" id="IPR036390">
    <property type="entry name" value="WH_DNA-bd_sf"/>
</dbReference>
<evidence type="ECO:0000259" key="5">
    <source>
        <dbReference type="PROSITE" id="PS50931"/>
    </source>
</evidence>
<dbReference type="RefSeq" id="WP_341404830.1">
    <property type="nucleotide sequence ID" value="NZ_JBBUKT010000004.1"/>
</dbReference>
<dbReference type="CDD" id="cd08414">
    <property type="entry name" value="PBP2_LTTR_aromatics_like"/>
    <property type="match status" value="1"/>
</dbReference>
<evidence type="ECO:0000313" key="6">
    <source>
        <dbReference type="EMBL" id="MEK7951228.1"/>
    </source>
</evidence>
<dbReference type="PANTHER" id="PTHR30346">
    <property type="entry name" value="TRANSCRIPTIONAL DUAL REGULATOR HCAR-RELATED"/>
    <property type="match status" value="1"/>
</dbReference>
<protein>
    <submittedName>
        <fullName evidence="6">LysR family transcriptional regulator</fullName>
    </submittedName>
</protein>
<evidence type="ECO:0000256" key="1">
    <source>
        <dbReference type="ARBA" id="ARBA00009437"/>
    </source>
</evidence>
<dbReference type="InterPro" id="IPR000847">
    <property type="entry name" value="LysR_HTH_N"/>
</dbReference>
<dbReference type="PANTHER" id="PTHR30346:SF28">
    <property type="entry name" value="HTH-TYPE TRANSCRIPTIONAL REGULATOR CYNR"/>
    <property type="match status" value="1"/>
</dbReference>
<dbReference type="Gene3D" id="1.10.10.10">
    <property type="entry name" value="Winged helix-like DNA-binding domain superfamily/Winged helix DNA-binding domain"/>
    <property type="match status" value="1"/>
</dbReference>
<name>A0ABU9AUM0_9BACT</name>
<dbReference type="Gene3D" id="3.40.190.10">
    <property type="entry name" value="Periplasmic binding protein-like II"/>
    <property type="match status" value="2"/>
</dbReference>
<keyword evidence="7" id="KW-1185">Reference proteome</keyword>
<feature type="domain" description="HTH lysR-type" evidence="5">
    <location>
        <begin position="1"/>
        <end position="56"/>
    </location>
</feature>
<proteinExistence type="inferred from homology"/>
<keyword evidence="2" id="KW-0805">Transcription regulation</keyword>
<dbReference type="Pfam" id="PF00126">
    <property type="entry name" value="HTH_1"/>
    <property type="match status" value="1"/>
</dbReference>
<dbReference type="InterPro" id="IPR036388">
    <property type="entry name" value="WH-like_DNA-bd_sf"/>
</dbReference>
<evidence type="ECO:0000256" key="2">
    <source>
        <dbReference type="ARBA" id="ARBA00023015"/>
    </source>
</evidence>
<evidence type="ECO:0000256" key="3">
    <source>
        <dbReference type="ARBA" id="ARBA00023125"/>
    </source>
</evidence>
<dbReference type="PRINTS" id="PR00039">
    <property type="entry name" value="HTHLYSR"/>
</dbReference>
<accession>A0ABU9AUM0</accession>
<evidence type="ECO:0000313" key="7">
    <source>
        <dbReference type="Proteomes" id="UP001371305"/>
    </source>
</evidence>
<evidence type="ECO:0000256" key="4">
    <source>
        <dbReference type="ARBA" id="ARBA00023163"/>
    </source>
</evidence>
<keyword evidence="3" id="KW-0238">DNA-binding</keyword>
<dbReference type="InterPro" id="IPR005119">
    <property type="entry name" value="LysR_subst-bd"/>
</dbReference>